<dbReference type="SUPFAM" id="SSF48179">
    <property type="entry name" value="6-phosphogluconate dehydrogenase C-terminal domain-like"/>
    <property type="match status" value="1"/>
</dbReference>
<evidence type="ECO:0000256" key="8">
    <source>
        <dbReference type="ARBA" id="ARBA00032024"/>
    </source>
</evidence>
<evidence type="ECO:0000313" key="13">
    <source>
        <dbReference type="EMBL" id="MXP25013.1"/>
    </source>
</evidence>
<dbReference type="Pfam" id="PF08546">
    <property type="entry name" value="ApbA_C"/>
    <property type="match status" value="1"/>
</dbReference>
<dbReference type="InterPro" id="IPR013752">
    <property type="entry name" value="KPA_reductase"/>
</dbReference>
<evidence type="ECO:0000256" key="3">
    <source>
        <dbReference type="ARBA" id="ARBA00013014"/>
    </source>
</evidence>
<dbReference type="RefSeq" id="WP_160738188.1">
    <property type="nucleotide sequence ID" value="NZ_WTYQ01000001.1"/>
</dbReference>
<dbReference type="OrthoDB" id="9793586at2"/>
<keyword evidence="5 10" id="KW-0566">Pantothenate biosynthesis</keyword>
<dbReference type="Gene3D" id="3.40.50.720">
    <property type="entry name" value="NAD(P)-binding Rossmann-like Domain"/>
    <property type="match status" value="1"/>
</dbReference>
<feature type="domain" description="Ketopantoate reductase C-terminal" evidence="12">
    <location>
        <begin position="178"/>
        <end position="300"/>
    </location>
</feature>
<keyword evidence="14" id="KW-1185">Reference proteome</keyword>
<evidence type="ECO:0000313" key="14">
    <source>
        <dbReference type="Proteomes" id="UP000460561"/>
    </source>
</evidence>
<dbReference type="EMBL" id="WTYQ01000001">
    <property type="protein sequence ID" value="MXP25013.1"/>
    <property type="molecule type" value="Genomic_DNA"/>
</dbReference>
<evidence type="ECO:0000256" key="5">
    <source>
        <dbReference type="ARBA" id="ARBA00022655"/>
    </source>
</evidence>
<dbReference type="GO" id="GO:0008677">
    <property type="term" value="F:2-dehydropantoate 2-reductase activity"/>
    <property type="evidence" value="ECO:0007669"/>
    <property type="project" value="UniProtKB-EC"/>
</dbReference>
<reference evidence="13 14" key="1">
    <citation type="submission" date="2019-12" db="EMBL/GenBank/DDBJ databases">
        <title>Genomic-based taxomic classification of the family Erythrobacteraceae.</title>
        <authorList>
            <person name="Xu L."/>
        </authorList>
    </citation>
    <scope>NUCLEOTIDE SEQUENCE [LARGE SCALE GENOMIC DNA]</scope>
    <source>
        <strain evidence="13 14">DSM 18604</strain>
    </source>
</reference>
<keyword evidence="6 10" id="KW-0521">NADP</keyword>
<gene>
    <name evidence="13" type="ORF">GRI39_02985</name>
</gene>
<dbReference type="InterPro" id="IPR008927">
    <property type="entry name" value="6-PGluconate_DH-like_C_sf"/>
</dbReference>
<dbReference type="AlphaFoldDB" id="A0A845A6X5"/>
<evidence type="ECO:0000259" key="11">
    <source>
        <dbReference type="Pfam" id="PF02558"/>
    </source>
</evidence>
<evidence type="ECO:0000256" key="9">
    <source>
        <dbReference type="ARBA" id="ARBA00048793"/>
    </source>
</evidence>
<accession>A0A845A6X5</accession>
<dbReference type="Proteomes" id="UP000460561">
    <property type="component" value="Unassembled WGS sequence"/>
</dbReference>
<dbReference type="Pfam" id="PF02558">
    <property type="entry name" value="ApbA"/>
    <property type="match status" value="1"/>
</dbReference>
<dbReference type="InterPro" id="IPR003710">
    <property type="entry name" value="ApbA"/>
</dbReference>
<dbReference type="EC" id="1.1.1.169" evidence="3 10"/>
<evidence type="ECO:0000256" key="6">
    <source>
        <dbReference type="ARBA" id="ARBA00022857"/>
    </source>
</evidence>
<comment type="caution">
    <text evidence="13">The sequence shown here is derived from an EMBL/GenBank/DDBJ whole genome shotgun (WGS) entry which is preliminary data.</text>
</comment>
<sequence length="305" mass="32465">MTNVTILGAGAMGCLYGAAFHRAGWNVLLVDVNQEQIDAINTNGLEVDTRAGVEHLPIKAVQPAAADGTADLVVLFTKTFQTDRALEGIAHHIGPETYILSLQNGLGNDESVARHVERERVLVGVSMLPSDLIGPGRIRSHGEGSSKLYPAFTTDDSFATQVVDALNTGGLPATLDPDIAAAIWSKAIFNAAMNPLCTLTRRTPGFLGAHEESQAIIRDVVLEGVAAANANGVPIQPEPILELTEMSAKDHADHEPSMLQDIKAGRRTEVDAIDGAIVRAARKAGLTAPATEFLWRMVKLEEAKL</sequence>
<comment type="pathway">
    <text evidence="1 10">Cofactor biosynthesis; (R)-pantothenate biosynthesis; (R)-pantoate from 3-methyl-2-oxobutanoate: step 2/2.</text>
</comment>
<dbReference type="FunFam" id="1.10.1040.10:FF:000017">
    <property type="entry name" value="2-dehydropantoate 2-reductase"/>
    <property type="match status" value="1"/>
</dbReference>
<comment type="catalytic activity">
    <reaction evidence="9 10">
        <text>(R)-pantoate + NADP(+) = 2-dehydropantoate + NADPH + H(+)</text>
        <dbReference type="Rhea" id="RHEA:16233"/>
        <dbReference type="ChEBI" id="CHEBI:11561"/>
        <dbReference type="ChEBI" id="CHEBI:15378"/>
        <dbReference type="ChEBI" id="CHEBI:15980"/>
        <dbReference type="ChEBI" id="CHEBI:57783"/>
        <dbReference type="ChEBI" id="CHEBI:58349"/>
        <dbReference type="EC" id="1.1.1.169"/>
    </reaction>
</comment>
<dbReference type="UniPathway" id="UPA00028">
    <property type="reaction ID" value="UER00004"/>
</dbReference>
<comment type="similarity">
    <text evidence="2 10">Belongs to the ketopantoate reductase family.</text>
</comment>
<dbReference type="NCBIfam" id="TIGR00745">
    <property type="entry name" value="apbA_panE"/>
    <property type="match status" value="1"/>
</dbReference>
<dbReference type="GO" id="GO:0015940">
    <property type="term" value="P:pantothenate biosynthetic process"/>
    <property type="evidence" value="ECO:0007669"/>
    <property type="project" value="UniProtKB-UniPathway"/>
</dbReference>
<evidence type="ECO:0000259" key="12">
    <source>
        <dbReference type="Pfam" id="PF08546"/>
    </source>
</evidence>
<dbReference type="PANTHER" id="PTHR21708">
    <property type="entry name" value="PROBABLE 2-DEHYDROPANTOATE 2-REDUCTASE"/>
    <property type="match status" value="1"/>
</dbReference>
<dbReference type="SUPFAM" id="SSF51735">
    <property type="entry name" value="NAD(P)-binding Rossmann-fold domains"/>
    <property type="match status" value="1"/>
</dbReference>
<evidence type="ECO:0000256" key="1">
    <source>
        <dbReference type="ARBA" id="ARBA00004994"/>
    </source>
</evidence>
<evidence type="ECO:0000256" key="2">
    <source>
        <dbReference type="ARBA" id="ARBA00007870"/>
    </source>
</evidence>
<dbReference type="InterPro" id="IPR051402">
    <property type="entry name" value="KPR-Related"/>
</dbReference>
<protein>
    <recommendedName>
        <fullName evidence="4 10">2-dehydropantoate 2-reductase</fullName>
        <ecNumber evidence="3 10">1.1.1.169</ecNumber>
    </recommendedName>
    <alternativeName>
        <fullName evidence="8 10">Ketopantoate reductase</fullName>
    </alternativeName>
</protein>
<evidence type="ECO:0000256" key="7">
    <source>
        <dbReference type="ARBA" id="ARBA00023002"/>
    </source>
</evidence>
<feature type="domain" description="Ketopantoate reductase N-terminal" evidence="11">
    <location>
        <begin position="4"/>
        <end position="147"/>
    </location>
</feature>
<proteinExistence type="inferred from homology"/>
<organism evidence="13 14">
    <name type="scientific">Altericroceibacterium indicum</name>
    <dbReference type="NCBI Taxonomy" id="374177"/>
    <lineage>
        <taxon>Bacteria</taxon>
        <taxon>Pseudomonadati</taxon>
        <taxon>Pseudomonadota</taxon>
        <taxon>Alphaproteobacteria</taxon>
        <taxon>Sphingomonadales</taxon>
        <taxon>Erythrobacteraceae</taxon>
        <taxon>Altericroceibacterium</taxon>
    </lineage>
</organism>
<evidence type="ECO:0000256" key="4">
    <source>
        <dbReference type="ARBA" id="ARBA00019465"/>
    </source>
</evidence>
<dbReference type="GO" id="GO:0005737">
    <property type="term" value="C:cytoplasm"/>
    <property type="evidence" value="ECO:0007669"/>
    <property type="project" value="TreeGrafter"/>
</dbReference>
<dbReference type="InterPro" id="IPR013328">
    <property type="entry name" value="6PGD_dom2"/>
</dbReference>
<comment type="function">
    <text evidence="10">Catalyzes the NADPH-dependent reduction of ketopantoate into pantoic acid.</text>
</comment>
<dbReference type="Gene3D" id="1.10.1040.10">
    <property type="entry name" value="N-(1-d-carboxylethyl)-l-norvaline Dehydrogenase, domain 2"/>
    <property type="match status" value="1"/>
</dbReference>
<dbReference type="PANTHER" id="PTHR21708:SF26">
    <property type="entry name" value="2-DEHYDROPANTOATE 2-REDUCTASE"/>
    <property type="match status" value="1"/>
</dbReference>
<keyword evidence="7 10" id="KW-0560">Oxidoreductase</keyword>
<dbReference type="InterPro" id="IPR013332">
    <property type="entry name" value="KPR_N"/>
</dbReference>
<dbReference type="InterPro" id="IPR036291">
    <property type="entry name" value="NAD(P)-bd_dom_sf"/>
</dbReference>
<name>A0A845A6X5_9SPHN</name>
<evidence type="ECO:0000256" key="10">
    <source>
        <dbReference type="RuleBase" id="RU362068"/>
    </source>
</evidence>